<dbReference type="GeneID" id="25405510"/>
<organism evidence="3 4">
    <name type="scientific">Thermofilum adornatum 1505</name>
    <dbReference type="NCBI Taxonomy" id="697581"/>
    <lineage>
        <taxon>Archaea</taxon>
        <taxon>Thermoproteota</taxon>
        <taxon>Thermoprotei</taxon>
        <taxon>Thermofilales</taxon>
        <taxon>Thermofilaceae</taxon>
        <taxon>Thermofilum</taxon>
    </lineage>
</organism>
<dbReference type="AlphaFoldDB" id="A0A3G1A785"/>
<accession>A0A3G1A785</accession>
<dbReference type="GO" id="GO:0016987">
    <property type="term" value="F:sigma factor activity"/>
    <property type="evidence" value="ECO:0007669"/>
    <property type="project" value="InterPro"/>
</dbReference>
<dbReference type="InterPro" id="IPR036388">
    <property type="entry name" value="WH-like_DNA-bd_sf"/>
</dbReference>
<evidence type="ECO:0000313" key="4">
    <source>
        <dbReference type="Proteomes" id="UP000266720"/>
    </source>
</evidence>
<dbReference type="Proteomes" id="UP000266720">
    <property type="component" value="Chromosome"/>
</dbReference>
<keyword evidence="1" id="KW-0175">Coiled coil</keyword>
<evidence type="ECO:0000256" key="1">
    <source>
        <dbReference type="SAM" id="Coils"/>
    </source>
</evidence>
<protein>
    <recommendedName>
        <fullName evidence="2">RNA polymerase sigma factor 70 region 4 type 2 domain-containing protein</fullName>
    </recommendedName>
</protein>
<gene>
    <name evidence="3" type="ORF">TCARB_0043</name>
</gene>
<sequence length="213" mass="24259">MAGYDLKEIISNLTDTEKRIIETYIQKGGSAKEIASMLNVSERTVYKALYKYRKAALEMGIDPSNFYLRKTVVSSAPQKQSISPDVIEEMKEQLLAEITRIIEESIQKSLRGVLEEILSEQKASLSLRKDEPKNMALQESQLEYVFLRLSETLEKLNANIEKLNQKIDKLDVPRQSSGNSSAWSRETYTVETSLPSFVQGNPWIDILSRPRVP</sequence>
<dbReference type="Gene3D" id="1.10.10.10">
    <property type="entry name" value="Winged helix-like DNA-binding domain superfamily/Winged helix DNA-binding domain"/>
    <property type="match status" value="1"/>
</dbReference>
<name>A0A3G1A785_9CREN</name>
<dbReference type="GO" id="GO:0006352">
    <property type="term" value="P:DNA-templated transcription initiation"/>
    <property type="evidence" value="ECO:0007669"/>
    <property type="project" value="InterPro"/>
</dbReference>
<dbReference type="KEGG" id="tcb:TCARB_0043"/>
<dbReference type="InterPro" id="IPR013324">
    <property type="entry name" value="RNA_pol_sigma_r3/r4-like"/>
</dbReference>
<dbReference type="EMBL" id="CP007493">
    <property type="protein sequence ID" value="AJB41121.1"/>
    <property type="molecule type" value="Genomic_DNA"/>
</dbReference>
<feature type="coiled-coil region" evidence="1">
    <location>
        <begin position="146"/>
        <end position="173"/>
    </location>
</feature>
<reference evidence="4" key="1">
    <citation type="book" date="2010" name="EXTREMOPHILES" publisher="0:0-0">
        <title>Complete genome sequences of ten hyperthermophilic archaea reveal their metabolic capabilities and possible ecological roles.</title>
        <editorList>
            <person name="?"/>
        </editorList>
        <authorList>
            <person name="Ravin N.V."/>
            <person name="Mardanov A.V."/>
            <person name="Bonch-Osmolovskaya E.A."/>
            <person name="Skryabin K.G."/>
        </authorList>
    </citation>
    <scope>NUCLEOTIDE SEQUENCE [LARGE SCALE GENOMIC DNA]</scope>
    <source>
        <strain evidence="4">1505</strain>
    </source>
</reference>
<dbReference type="InterPro" id="IPR013249">
    <property type="entry name" value="RNA_pol_sigma70_r4_t2"/>
</dbReference>
<dbReference type="RefSeq" id="WP_052886374.1">
    <property type="nucleotide sequence ID" value="NZ_CP007493.1"/>
</dbReference>
<dbReference type="SUPFAM" id="SSF88659">
    <property type="entry name" value="Sigma3 and sigma4 domains of RNA polymerase sigma factors"/>
    <property type="match status" value="1"/>
</dbReference>
<feature type="domain" description="RNA polymerase sigma factor 70 region 4 type 2" evidence="2">
    <location>
        <begin position="6"/>
        <end position="54"/>
    </location>
</feature>
<evidence type="ECO:0000313" key="3">
    <source>
        <dbReference type="EMBL" id="AJB41121.1"/>
    </source>
</evidence>
<dbReference type="GO" id="GO:0003677">
    <property type="term" value="F:DNA binding"/>
    <property type="evidence" value="ECO:0007669"/>
    <property type="project" value="InterPro"/>
</dbReference>
<evidence type="ECO:0000259" key="2">
    <source>
        <dbReference type="Pfam" id="PF08281"/>
    </source>
</evidence>
<proteinExistence type="predicted"/>
<dbReference type="STRING" id="697581.TCARB_0043"/>
<dbReference type="Pfam" id="PF08281">
    <property type="entry name" value="Sigma70_r4_2"/>
    <property type="match status" value="1"/>
</dbReference>